<accession>A0ABQ5NE16</accession>
<keyword evidence="3" id="KW-0732">Signal</keyword>
<organism evidence="4 5">
    <name type="scientific">Microbacterium arabinogalactanolyticum</name>
    <dbReference type="NCBI Taxonomy" id="69365"/>
    <lineage>
        <taxon>Bacteria</taxon>
        <taxon>Bacillati</taxon>
        <taxon>Actinomycetota</taxon>
        <taxon>Actinomycetes</taxon>
        <taxon>Micrococcales</taxon>
        <taxon>Microbacteriaceae</taxon>
        <taxon>Microbacterium</taxon>
    </lineage>
</organism>
<feature type="compositionally biased region" description="Basic and acidic residues" evidence="1">
    <location>
        <begin position="688"/>
        <end position="705"/>
    </location>
</feature>
<keyword evidence="5" id="KW-1185">Reference proteome</keyword>
<dbReference type="EMBL" id="BRZC01000003">
    <property type="protein sequence ID" value="GLC83921.1"/>
    <property type="molecule type" value="Genomic_DNA"/>
</dbReference>
<comment type="caution">
    <text evidence="4">The sequence shown here is derived from an EMBL/GenBank/DDBJ whole genome shotgun (WGS) entry which is preliminary data.</text>
</comment>
<protein>
    <submittedName>
        <fullName evidence="4">Glycoprotein</fullName>
    </submittedName>
</protein>
<keyword evidence="2" id="KW-0812">Transmembrane</keyword>
<dbReference type="RefSeq" id="WP_285630831.1">
    <property type="nucleotide sequence ID" value="NZ_BAAAUK010000003.1"/>
</dbReference>
<dbReference type="Pfam" id="PF19516">
    <property type="entry name" value="DUF6049"/>
    <property type="match status" value="1"/>
</dbReference>
<evidence type="ECO:0000256" key="3">
    <source>
        <dbReference type="SAM" id="SignalP"/>
    </source>
</evidence>
<evidence type="ECO:0000256" key="2">
    <source>
        <dbReference type="SAM" id="Phobius"/>
    </source>
</evidence>
<dbReference type="InterPro" id="IPR046112">
    <property type="entry name" value="DUF6049"/>
</dbReference>
<feature type="region of interest" description="Disordered" evidence="1">
    <location>
        <begin position="681"/>
        <end position="715"/>
    </location>
</feature>
<gene>
    <name evidence="4" type="ORF">MIAR_05090</name>
</gene>
<evidence type="ECO:0000313" key="5">
    <source>
        <dbReference type="Proteomes" id="UP001165068"/>
    </source>
</evidence>
<evidence type="ECO:0000313" key="4">
    <source>
        <dbReference type="EMBL" id="GLC83921.1"/>
    </source>
</evidence>
<feature type="chain" id="PRO_5045945417" evidence="3">
    <location>
        <begin position="41"/>
        <end position="715"/>
    </location>
</feature>
<sequence length="715" mass="72974">MTANSPRNGSHPRARRLLSRLAAVLVVAGIALGGSAPASAATDEPKASADEVVALGISTGSGARVEPNGPLVSTITIANSTDDALSAGSVDLEVNPTPLGDAAALDSWLDDGSAAGDFRTVATEPSPPVAAGDSIDVGSVADAAELGALAPGVYAVRARLTGATTNDPEATAWTLTATSVLVIAPANTQSVGIVVPITATPDDGVLLSADELAELTAPNGMLSGQIDAVTDTPAILAVDPAIPAAIRMLGTSAPASAIAWLQRLERLPNDKFALQLGDADPATQAHAGQKSLLTAPDLTPLLQTADFPTSTSAPTAPSTATPTPALPDNAALMAVAGSQPGILWPRGDLTSSDLATFDGYLGAPGTTIVPSTSFEGNPGAHAVVDGHSVLVTDAAASARLSTAATSTDPIATDREIAAAAGHLFFTSRTSQTVLVGLDRSQKRSPVALRDVLSAFASPAVGLATLRNSPPASATLRTTAGTVRAGALTAMLADEQRLQAFSSILDIPALMLAPERIRMLRTIAVGLSDAAFTTATTDRAKHVQDLLGTVSIQRPKPVQLIAASAPLPVWVRNDLPWNVNVSLHSTPSDPRLDIQETTEIVAGRASSTRVDVPISARVASGEVKVDFRLTSPTGVAIGSAETADVTLRADWEAIGLGILGGIIGLLFVFGLIRTVRRRRARASIDGTGSEEHPADEHPADDTRPDEAPTSPTKENE</sequence>
<feature type="region of interest" description="Disordered" evidence="1">
    <location>
        <begin position="303"/>
        <end position="323"/>
    </location>
</feature>
<feature type="signal peptide" evidence="3">
    <location>
        <begin position="1"/>
        <end position="40"/>
    </location>
</feature>
<proteinExistence type="predicted"/>
<name>A0ABQ5NE16_9MICO</name>
<keyword evidence="2" id="KW-0472">Membrane</keyword>
<evidence type="ECO:0000256" key="1">
    <source>
        <dbReference type="SAM" id="MobiDB-lite"/>
    </source>
</evidence>
<feature type="compositionally biased region" description="Low complexity" evidence="1">
    <location>
        <begin position="308"/>
        <end position="323"/>
    </location>
</feature>
<reference evidence="4" key="1">
    <citation type="submission" date="2022-08" db="EMBL/GenBank/DDBJ databases">
        <title>Draft genome sequence of Microbacterium arabinogalactanolyticum JCM 9171.</title>
        <authorList>
            <person name="Fujita K."/>
            <person name="Ishiwata A."/>
            <person name="Fushinobu S."/>
        </authorList>
    </citation>
    <scope>NUCLEOTIDE SEQUENCE</scope>
    <source>
        <strain evidence="4">JCM 9171</strain>
    </source>
</reference>
<dbReference type="Proteomes" id="UP001165068">
    <property type="component" value="Unassembled WGS sequence"/>
</dbReference>
<keyword evidence="2" id="KW-1133">Transmembrane helix</keyword>
<feature type="transmembrane region" description="Helical" evidence="2">
    <location>
        <begin position="652"/>
        <end position="671"/>
    </location>
</feature>